<evidence type="ECO:0000313" key="12">
    <source>
        <dbReference type="Proteomes" id="UP000327294"/>
    </source>
</evidence>
<dbReference type="Pfam" id="PF02771">
    <property type="entry name" value="Acyl-CoA_dh_N"/>
    <property type="match status" value="1"/>
</dbReference>
<dbReference type="GO" id="GO:0016627">
    <property type="term" value="F:oxidoreductase activity, acting on the CH-CH group of donors"/>
    <property type="evidence" value="ECO:0007669"/>
    <property type="project" value="InterPro"/>
</dbReference>
<dbReference type="Gene3D" id="1.10.540.10">
    <property type="entry name" value="Acyl-CoA dehydrogenase/oxidase, N-terminal domain"/>
    <property type="match status" value="1"/>
</dbReference>
<protein>
    <submittedName>
        <fullName evidence="11">Acyl-CoA dehydrogenase</fullName>
    </submittedName>
</protein>
<evidence type="ECO:0000256" key="2">
    <source>
        <dbReference type="ARBA" id="ARBA00009347"/>
    </source>
</evidence>
<keyword evidence="12" id="KW-1185">Reference proteome</keyword>
<proteinExistence type="inferred from homology"/>
<dbReference type="InterPro" id="IPR052166">
    <property type="entry name" value="Diverse_Acyl-CoA_DH"/>
</dbReference>
<dbReference type="GO" id="GO:0050660">
    <property type="term" value="F:flavin adenine dinucleotide binding"/>
    <property type="evidence" value="ECO:0007669"/>
    <property type="project" value="InterPro"/>
</dbReference>
<evidence type="ECO:0000256" key="6">
    <source>
        <dbReference type="RuleBase" id="RU362125"/>
    </source>
</evidence>
<evidence type="ECO:0000313" key="11">
    <source>
        <dbReference type="EMBL" id="QFQ95630.1"/>
    </source>
</evidence>
<evidence type="ECO:0000259" key="10">
    <source>
        <dbReference type="Pfam" id="PF12806"/>
    </source>
</evidence>
<feature type="domain" description="Acyl-CoA oxidase/dehydrogenase middle" evidence="8">
    <location>
        <begin position="161"/>
        <end position="270"/>
    </location>
</feature>
<organism evidence="11 12">
    <name type="scientific">Streptomyces phaeolivaceus</name>
    <dbReference type="NCBI Taxonomy" id="2653200"/>
    <lineage>
        <taxon>Bacteria</taxon>
        <taxon>Bacillati</taxon>
        <taxon>Actinomycetota</taxon>
        <taxon>Actinomycetes</taxon>
        <taxon>Kitasatosporales</taxon>
        <taxon>Streptomycetaceae</taxon>
        <taxon>Streptomyces</taxon>
    </lineage>
</organism>
<accession>A0A5P8JY48</accession>
<dbReference type="Pfam" id="PF02770">
    <property type="entry name" value="Acyl-CoA_dh_M"/>
    <property type="match status" value="1"/>
</dbReference>
<keyword evidence="3 6" id="KW-0285">Flavoprotein</keyword>
<evidence type="ECO:0000256" key="5">
    <source>
        <dbReference type="ARBA" id="ARBA00023002"/>
    </source>
</evidence>
<dbReference type="AlphaFoldDB" id="A0A5P8JY48"/>
<dbReference type="RefSeq" id="WP_152167162.1">
    <property type="nucleotide sequence ID" value="NZ_CP045096.1"/>
</dbReference>
<name>A0A5P8JY48_9ACTN</name>
<dbReference type="InterPro" id="IPR046373">
    <property type="entry name" value="Acyl-CoA_Oxase/DH_mid-dom_sf"/>
</dbReference>
<comment type="cofactor">
    <cofactor evidence="1 6">
        <name>FAD</name>
        <dbReference type="ChEBI" id="CHEBI:57692"/>
    </cofactor>
</comment>
<dbReference type="InterPro" id="IPR013786">
    <property type="entry name" value="AcylCoA_DH/ox_N"/>
</dbReference>
<dbReference type="PANTHER" id="PTHR42803">
    <property type="entry name" value="ACYL-COA DEHYDROGENASE"/>
    <property type="match status" value="1"/>
</dbReference>
<gene>
    <name evidence="11" type="ORF">F9278_04885</name>
</gene>
<dbReference type="Gene3D" id="1.20.140.10">
    <property type="entry name" value="Butyryl-CoA Dehydrogenase, subunit A, domain 3"/>
    <property type="match status" value="1"/>
</dbReference>
<comment type="similarity">
    <text evidence="2 6">Belongs to the acyl-CoA dehydrogenase family.</text>
</comment>
<reference evidence="11 12" key="1">
    <citation type="submission" date="2019-10" db="EMBL/GenBank/DDBJ databases">
        <title>Streptomyces sp. strain GY16 isolated from leaves of Broussonetia papyrifera.</title>
        <authorList>
            <person name="Mo P."/>
        </authorList>
    </citation>
    <scope>NUCLEOTIDE SEQUENCE [LARGE SCALE GENOMIC DNA]</scope>
    <source>
        <strain evidence="11 12">GY16</strain>
    </source>
</reference>
<evidence type="ECO:0000256" key="1">
    <source>
        <dbReference type="ARBA" id="ARBA00001974"/>
    </source>
</evidence>
<dbReference type="Pfam" id="PF00441">
    <property type="entry name" value="Acyl-CoA_dh_1"/>
    <property type="match status" value="1"/>
</dbReference>
<dbReference type="Proteomes" id="UP000327294">
    <property type="component" value="Chromosome"/>
</dbReference>
<dbReference type="InterPro" id="IPR009075">
    <property type="entry name" value="AcylCo_DH/oxidase_C"/>
</dbReference>
<dbReference type="SUPFAM" id="SSF56645">
    <property type="entry name" value="Acyl-CoA dehydrogenase NM domain-like"/>
    <property type="match status" value="1"/>
</dbReference>
<feature type="domain" description="Acyl-CoA dehydrogenase/oxidase C-terminal" evidence="7">
    <location>
        <begin position="281"/>
        <end position="449"/>
    </location>
</feature>
<feature type="domain" description="Acyl-CoA dehydrogenase/oxidase N-terminal" evidence="9">
    <location>
        <begin position="45"/>
        <end position="157"/>
    </location>
</feature>
<feature type="domain" description="Acetyl-CoA dehydrogenase-like C-terminal" evidence="10">
    <location>
        <begin position="467"/>
        <end position="591"/>
    </location>
</feature>
<evidence type="ECO:0000259" key="8">
    <source>
        <dbReference type="Pfam" id="PF02770"/>
    </source>
</evidence>
<dbReference type="Pfam" id="PF12806">
    <property type="entry name" value="Acyl-CoA_dh_C"/>
    <property type="match status" value="1"/>
</dbReference>
<evidence type="ECO:0000256" key="3">
    <source>
        <dbReference type="ARBA" id="ARBA00022630"/>
    </source>
</evidence>
<dbReference type="SUPFAM" id="SSF47203">
    <property type="entry name" value="Acyl-CoA dehydrogenase C-terminal domain-like"/>
    <property type="match status" value="1"/>
</dbReference>
<dbReference type="Gene3D" id="2.40.110.10">
    <property type="entry name" value="Butyryl-CoA Dehydrogenase, subunit A, domain 2"/>
    <property type="match status" value="1"/>
</dbReference>
<dbReference type="InterPro" id="IPR036250">
    <property type="entry name" value="AcylCo_DH-like_C"/>
</dbReference>
<dbReference type="EMBL" id="CP045096">
    <property type="protein sequence ID" value="QFQ95630.1"/>
    <property type="molecule type" value="Genomic_DNA"/>
</dbReference>
<evidence type="ECO:0000256" key="4">
    <source>
        <dbReference type="ARBA" id="ARBA00022827"/>
    </source>
</evidence>
<sequence length="595" mass="64661">MPDYQPPLDDLKFVLNDVLAVGHLTEFSGFENVDEDLVSSTIDLFGDFAAKEIAPWNAEGDRVGATLGPDGVVCAPGFVDAYRGYVDGGWPSLTCRTEDGGDGMPGFLYTIIEEVLAGANFSFAMAPLTSPGAYEVISRRASDELKARYLPKIVTGEWMTAMSLTEPHCGTALGLLRTRAELNADGSFRITGTKMFNSWGDHDLTENIVHLVLARLPNAPEGIRGISLFLVPKYLVGPDGELGERNGFSVSSLEKKLGVHASPTCVTNFDGATGYLVGAPNRGMANMFIIMNHMRLATGACAVGVSDAAYRNALNYTRERLAGRSVTGPKHPELPADPIIVHPDVRRMLMTMRALVEGGRAFCFWVSLNLDLAAVHPDPLEEEAHEALVSLLTPVVKAFLSDKASECTDIALQCFGGHGFIQDNGAEQYLRDVRMLRLGEGTSGIQAMDFIGRKVVGDDAQTLSRYFDSIRQTLDLLDGTGLPGITDELRQALDSVVRLTQEELPRWKRDPEGMAAVSLDYLHMVGYLSLGFMWAKMAGTADKGLQGAPADPTFLQNKLRTARFYCSYLLPEIETLAIRIRAGGSAVMAIPEHEF</sequence>
<dbReference type="PANTHER" id="PTHR42803:SF1">
    <property type="entry name" value="BROAD-SPECIFICITY LINEAR ACYL-COA DEHYDROGENASE FADE5"/>
    <property type="match status" value="1"/>
</dbReference>
<dbReference type="InterPro" id="IPR009100">
    <property type="entry name" value="AcylCoA_DH/oxidase_NM_dom_sf"/>
</dbReference>
<dbReference type="InterPro" id="IPR037069">
    <property type="entry name" value="AcylCoA_DH/ox_N_sf"/>
</dbReference>
<evidence type="ECO:0000259" key="7">
    <source>
        <dbReference type="Pfam" id="PF00441"/>
    </source>
</evidence>
<evidence type="ECO:0000259" key="9">
    <source>
        <dbReference type="Pfam" id="PF02771"/>
    </source>
</evidence>
<dbReference type="KEGG" id="sphv:F9278_04885"/>
<dbReference type="InterPro" id="IPR025878">
    <property type="entry name" value="Acyl-CoA_dh-like_C_dom"/>
</dbReference>
<dbReference type="InterPro" id="IPR006091">
    <property type="entry name" value="Acyl-CoA_Oxase/DH_mid-dom"/>
</dbReference>
<keyword evidence="5 6" id="KW-0560">Oxidoreductase</keyword>
<keyword evidence="4 6" id="KW-0274">FAD</keyword>